<feature type="region of interest" description="Disordered" evidence="1">
    <location>
        <begin position="235"/>
        <end position="264"/>
    </location>
</feature>
<feature type="region of interest" description="Disordered" evidence="1">
    <location>
        <begin position="638"/>
        <end position="686"/>
    </location>
</feature>
<dbReference type="EMBL" id="JAGRRH010000003">
    <property type="protein sequence ID" value="KAG7372298.1"/>
    <property type="molecule type" value="Genomic_DNA"/>
</dbReference>
<gene>
    <name evidence="3" type="ORF">IV203_018441</name>
</gene>
<evidence type="ECO:0000256" key="2">
    <source>
        <dbReference type="SAM" id="Phobius"/>
    </source>
</evidence>
<feature type="transmembrane region" description="Helical" evidence="2">
    <location>
        <begin position="706"/>
        <end position="726"/>
    </location>
</feature>
<feature type="compositionally biased region" description="Polar residues" evidence="1">
    <location>
        <begin position="163"/>
        <end position="174"/>
    </location>
</feature>
<feature type="region of interest" description="Disordered" evidence="1">
    <location>
        <begin position="1"/>
        <end position="116"/>
    </location>
</feature>
<protein>
    <submittedName>
        <fullName evidence="3">Major facilitator superfamily transporter</fullName>
    </submittedName>
</protein>
<dbReference type="PANTHER" id="PTHR43596">
    <property type="entry name" value="ADP,ATP CARRIER PROTEIN"/>
    <property type="match status" value="1"/>
</dbReference>
<evidence type="ECO:0000313" key="4">
    <source>
        <dbReference type="Proteomes" id="UP000693970"/>
    </source>
</evidence>
<keyword evidence="2" id="KW-1133">Transmembrane helix</keyword>
<feature type="transmembrane region" description="Helical" evidence="2">
    <location>
        <begin position="781"/>
        <end position="801"/>
    </location>
</feature>
<feature type="compositionally biased region" description="Polar residues" evidence="1">
    <location>
        <begin position="76"/>
        <end position="91"/>
    </location>
</feature>
<evidence type="ECO:0000313" key="3">
    <source>
        <dbReference type="EMBL" id="KAG7372298.1"/>
    </source>
</evidence>
<keyword evidence="2" id="KW-0472">Membrane</keyword>
<reference evidence="3" key="1">
    <citation type="journal article" date="2021" name="Sci. Rep.">
        <title>Diploid genomic architecture of Nitzschia inconspicua, an elite biomass production diatom.</title>
        <authorList>
            <person name="Oliver A."/>
            <person name="Podell S."/>
            <person name="Pinowska A."/>
            <person name="Traller J.C."/>
            <person name="Smith S.R."/>
            <person name="McClure R."/>
            <person name="Beliaev A."/>
            <person name="Bohutskyi P."/>
            <person name="Hill E.A."/>
            <person name="Rabines A."/>
            <person name="Zheng H."/>
            <person name="Allen L.Z."/>
            <person name="Kuo A."/>
            <person name="Grigoriev I.V."/>
            <person name="Allen A.E."/>
            <person name="Hazlebeck D."/>
            <person name="Allen E.E."/>
        </authorList>
    </citation>
    <scope>NUCLEOTIDE SEQUENCE</scope>
    <source>
        <strain evidence="3">Hildebrandi</strain>
    </source>
</reference>
<feature type="compositionally biased region" description="Polar residues" evidence="1">
    <location>
        <begin position="638"/>
        <end position="660"/>
    </location>
</feature>
<feature type="compositionally biased region" description="Basic and acidic residues" evidence="1">
    <location>
        <begin position="20"/>
        <end position="29"/>
    </location>
</feature>
<feature type="compositionally biased region" description="Low complexity" evidence="1">
    <location>
        <begin position="58"/>
        <end position="71"/>
    </location>
</feature>
<feature type="compositionally biased region" description="Polar residues" evidence="1">
    <location>
        <begin position="190"/>
        <end position="199"/>
    </location>
</feature>
<feature type="transmembrane region" description="Helical" evidence="2">
    <location>
        <begin position="889"/>
        <end position="909"/>
    </location>
</feature>
<organism evidence="3 4">
    <name type="scientific">Nitzschia inconspicua</name>
    <dbReference type="NCBI Taxonomy" id="303405"/>
    <lineage>
        <taxon>Eukaryota</taxon>
        <taxon>Sar</taxon>
        <taxon>Stramenopiles</taxon>
        <taxon>Ochrophyta</taxon>
        <taxon>Bacillariophyta</taxon>
        <taxon>Bacillariophyceae</taxon>
        <taxon>Bacillariophycidae</taxon>
        <taxon>Bacillariales</taxon>
        <taxon>Bacillariaceae</taxon>
        <taxon>Nitzschia</taxon>
    </lineage>
</organism>
<sequence length="929" mass="102164">MPSMEKSRSNSFLEQQQQQQERDEERDPIQGDIVKTLPQQQQEQLEDDGGYLLEDVISLSTSSSNPSPDNPFYANVPQNKNGLKSGNNDGVSISEPPVISRVDNHPATQALTNNDLQERVRGPLGDAKHQSSSSSTGAAADDAWAMMDLGSDSSDNEDPIHNSLPTLPQCSSTTDLLPRDVRMLSDEPLSHSQSAPTLSLQEQQEHLQQHAAEHRYHLLCQIQEDREASTLDDTIMDNEPTESSTLDEPKSPFGSPLRRSGPPPLSQPYIHPHDTETYKNNYFVPQYTCTKIAHAISKRVFDHEDFAVATWLGFWALLNVTCANYVLSPMRDAVALHVGVQHIPKLTLASSLLAFLSSVPIGWLFEAPDPSRRKVWKKMGLTRGETQGTSLALFYRFFAVCVLAYAVGFQLVDWMQTRKGGMEGIFGSNNRTDVAAGTEEQDVTAVRALAIALWRSIPFWLTGVGQFTYIAFFLVMHLMKLHSISLVWGVTTEAMEYEDVARKQQETRRKNGSSISLCSLSAPPKTKTRLQRLALVGFGGTLGGVWGSILASSLAKVLHLPGLLVVSAYLLEVSAELSIELGRIMQKHWEDQQIFQSTTDLTSLDPSMKRSASAGSMKRISSGNSLYAAHQQSMKRVASGNSLNSSRTPMSPSKSLTELSSHQHTDDSTTKMAKGKTVNVTPEASTEDTFSQRLLRGITTILKSRLLMAIFTYNALFASTSVLLSFQRAELVANRNSSTTVSADTAFLANINMASSIAVFAFQASGIGAFIAQKCGPRGSLALMPAIRLAGLLCLCWWHRFSNGQAPNLILFLMLDECTRVINLAIAKPVRESLWRGLSNEARYEAKPIVDTLANRWGAGSASFCVSIVNRVLLFMGQRSNTNAQGEPIVLGLPPVLFLGLIVAAWWVGVSFDLGHIRKRIDAELKKHE</sequence>
<feature type="compositionally biased region" description="Polar residues" evidence="1">
    <location>
        <begin position="106"/>
        <end position="115"/>
    </location>
</feature>
<evidence type="ECO:0000256" key="1">
    <source>
        <dbReference type="SAM" id="MobiDB-lite"/>
    </source>
</evidence>
<feature type="transmembrane region" description="Helical" evidence="2">
    <location>
        <begin position="346"/>
        <end position="365"/>
    </location>
</feature>
<comment type="caution">
    <text evidence="3">The sequence shown here is derived from an EMBL/GenBank/DDBJ whole genome shotgun (WGS) entry which is preliminary data.</text>
</comment>
<feature type="transmembrane region" description="Helical" evidence="2">
    <location>
        <begin position="857"/>
        <end position="877"/>
    </location>
</feature>
<feature type="region of interest" description="Disordered" evidence="1">
    <location>
        <begin position="186"/>
        <end position="210"/>
    </location>
</feature>
<dbReference type="Proteomes" id="UP000693970">
    <property type="component" value="Unassembled WGS sequence"/>
</dbReference>
<feature type="transmembrane region" description="Helical" evidence="2">
    <location>
        <begin position="457"/>
        <end position="476"/>
    </location>
</feature>
<feature type="compositionally biased region" description="Low complexity" evidence="1">
    <location>
        <begin position="251"/>
        <end position="260"/>
    </location>
</feature>
<dbReference type="AlphaFoldDB" id="A0A9K3Q5Z6"/>
<feature type="transmembrane region" description="Helical" evidence="2">
    <location>
        <begin position="306"/>
        <end position="326"/>
    </location>
</feature>
<dbReference type="OrthoDB" id="194735at2759"/>
<accession>A0A9K3Q5Z6</accession>
<feature type="transmembrane region" description="Helical" evidence="2">
    <location>
        <begin position="393"/>
        <end position="412"/>
    </location>
</feature>
<keyword evidence="2" id="KW-0812">Transmembrane</keyword>
<proteinExistence type="predicted"/>
<feature type="transmembrane region" description="Helical" evidence="2">
    <location>
        <begin position="533"/>
        <end position="554"/>
    </location>
</feature>
<keyword evidence="4" id="KW-1185">Reference proteome</keyword>
<feature type="transmembrane region" description="Helical" evidence="2">
    <location>
        <begin position="746"/>
        <end position="772"/>
    </location>
</feature>
<reference evidence="3" key="2">
    <citation type="submission" date="2021-04" db="EMBL/GenBank/DDBJ databases">
        <authorList>
            <person name="Podell S."/>
        </authorList>
    </citation>
    <scope>NUCLEOTIDE SEQUENCE</scope>
    <source>
        <strain evidence="3">Hildebrandi</strain>
    </source>
</reference>
<feature type="region of interest" description="Disordered" evidence="1">
    <location>
        <begin position="150"/>
        <end position="174"/>
    </location>
</feature>
<name>A0A9K3Q5Z6_9STRA</name>
<dbReference type="PANTHER" id="PTHR43596:SF1">
    <property type="entry name" value="ADP,ATP CARRIER PROTEIN"/>
    <property type="match status" value="1"/>
</dbReference>